<evidence type="ECO:0000313" key="2">
    <source>
        <dbReference type="Proteomes" id="UP001064489"/>
    </source>
</evidence>
<reference evidence="1" key="2">
    <citation type="submission" date="2023-02" db="EMBL/GenBank/DDBJ databases">
        <authorList>
            <person name="Swenson N.G."/>
            <person name="Wegrzyn J.L."/>
            <person name="Mcevoy S.L."/>
        </authorList>
    </citation>
    <scope>NUCLEOTIDE SEQUENCE</scope>
    <source>
        <strain evidence="1">91603</strain>
        <tissue evidence="1">Leaf</tissue>
    </source>
</reference>
<dbReference type="InterPro" id="IPR011050">
    <property type="entry name" value="Pectin_lyase_fold/virulence"/>
</dbReference>
<dbReference type="SUPFAM" id="SSF51126">
    <property type="entry name" value="Pectin lyase-like"/>
    <property type="match status" value="1"/>
</dbReference>
<comment type="caution">
    <text evidence="1">The sequence shown here is derived from an EMBL/GenBank/DDBJ whole genome shotgun (WGS) entry which is preliminary data.</text>
</comment>
<evidence type="ECO:0000313" key="1">
    <source>
        <dbReference type="EMBL" id="KAI9176735.1"/>
    </source>
</evidence>
<dbReference type="Proteomes" id="UP001064489">
    <property type="component" value="Chromosome 5"/>
</dbReference>
<dbReference type="EMBL" id="JAJSOW010000102">
    <property type="protein sequence ID" value="KAI9176735.1"/>
    <property type="molecule type" value="Genomic_DNA"/>
</dbReference>
<protein>
    <submittedName>
        <fullName evidence="1">Uncharacterized protein</fullName>
    </submittedName>
</protein>
<reference evidence="1" key="1">
    <citation type="journal article" date="2022" name="Plant J.">
        <title>Strategies of tolerance reflected in two North American maple genomes.</title>
        <authorList>
            <person name="McEvoy S.L."/>
            <person name="Sezen U.U."/>
            <person name="Trouern-Trend A."/>
            <person name="McMahon S.M."/>
            <person name="Schaberg P.G."/>
            <person name="Yang J."/>
            <person name="Wegrzyn J.L."/>
            <person name="Swenson N.G."/>
        </authorList>
    </citation>
    <scope>NUCLEOTIDE SEQUENCE</scope>
    <source>
        <strain evidence="1">91603</strain>
    </source>
</reference>
<accession>A0AAD5IST6</accession>
<gene>
    <name evidence="1" type="ORF">LWI28_006534</name>
</gene>
<proteinExistence type="predicted"/>
<name>A0AAD5IST6_ACENE</name>
<sequence>MYFNFEEDKDLKGVTIDGPAIDLFVYLGGLDPFVRKGKVFDIGKYGGKSNSDLAQALTSAYKEACASTTPSKWWFQKGHTILSPVNFEGPCRAPIEFQFQGTFIACCNRKKLLKIVGLLSAISTTSQCPAVEFLTAKDPQLGVFVAKINIARIFQW</sequence>
<keyword evidence="2" id="KW-1185">Reference proteome</keyword>
<organism evidence="1 2">
    <name type="scientific">Acer negundo</name>
    <name type="common">Box elder</name>
    <dbReference type="NCBI Taxonomy" id="4023"/>
    <lineage>
        <taxon>Eukaryota</taxon>
        <taxon>Viridiplantae</taxon>
        <taxon>Streptophyta</taxon>
        <taxon>Embryophyta</taxon>
        <taxon>Tracheophyta</taxon>
        <taxon>Spermatophyta</taxon>
        <taxon>Magnoliopsida</taxon>
        <taxon>eudicotyledons</taxon>
        <taxon>Gunneridae</taxon>
        <taxon>Pentapetalae</taxon>
        <taxon>rosids</taxon>
        <taxon>malvids</taxon>
        <taxon>Sapindales</taxon>
        <taxon>Sapindaceae</taxon>
        <taxon>Hippocastanoideae</taxon>
        <taxon>Acereae</taxon>
        <taxon>Acer</taxon>
    </lineage>
</organism>
<dbReference type="AlphaFoldDB" id="A0AAD5IST6"/>